<dbReference type="InterPro" id="IPR008979">
    <property type="entry name" value="Galactose-bd-like_sf"/>
</dbReference>
<dbReference type="PANTHER" id="PTHR31683">
    <property type="entry name" value="PECTATE LYASE 18-RELATED"/>
    <property type="match status" value="1"/>
</dbReference>
<comment type="subcellular location">
    <subcellularLocation>
        <location evidence="2">Secreted</location>
    </subcellularLocation>
</comment>
<keyword evidence="2" id="KW-0964">Secreted</keyword>
<evidence type="ECO:0000313" key="6">
    <source>
        <dbReference type="Proteomes" id="UP000813018"/>
    </source>
</evidence>
<evidence type="ECO:0000256" key="3">
    <source>
        <dbReference type="SAM" id="SignalP"/>
    </source>
</evidence>
<dbReference type="InterPro" id="IPR044060">
    <property type="entry name" value="Bacterial_rp_domain"/>
</dbReference>
<keyword evidence="3" id="KW-0732">Signal</keyword>
<feature type="signal peptide" evidence="3">
    <location>
        <begin position="1"/>
        <end position="25"/>
    </location>
</feature>
<dbReference type="InterPro" id="IPR002022">
    <property type="entry name" value="Pec_lyase"/>
</dbReference>
<accession>A0ABS7CRP2</accession>
<comment type="caution">
    <text evidence="5">The sequence shown here is derived from an EMBL/GenBank/DDBJ whole genome shotgun (WGS) entry which is preliminary data.</text>
</comment>
<dbReference type="InterPro" id="IPR011050">
    <property type="entry name" value="Pectin_lyase_fold/virulence"/>
</dbReference>
<dbReference type="InterPro" id="IPR012334">
    <property type="entry name" value="Pectin_lyas_fold"/>
</dbReference>
<gene>
    <name evidence="5" type="ORF">K0O23_05495</name>
</gene>
<dbReference type="NCBIfam" id="TIGR04183">
    <property type="entry name" value="Por_Secre_tail"/>
    <property type="match status" value="1"/>
</dbReference>
<dbReference type="Gene3D" id="2.60.120.260">
    <property type="entry name" value="Galactose-binding domain-like"/>
    <property type="match status" value="1"/>
</dbReference>
<dbReference type="InterPro" id="IPR005084">
    <property type="entry name" value="CBM6"/>
</dbReference>
<dbReference type="InterPro" id="IPR026444">
    <property type="entry name" value="Secre_tail"/>
</dbReference>
<keyword evidence="6" id="KW-1185">Reference proteome</keyword>
<dbReference type="Pfam" id="PF18998">
    <property type="entry name" value="Flg_new_2"/>
    <property type="match status" value="1"/>
</dbReference>
<dbReference type="SUPFAM" id="SSF49785">
    <property type="entry name" value="Galactose-binding domain-like"/>
    <property type="match status" value="1"/>
</dbReference>
<dbReference type="PANTHER" id="PTHR31683:SF18">
    <property type="entry name" value="PECTATE LYASE 21-RELATED"/>
    <property type="match status" value="1"/>
</dbReference>
<dbReference type="SMART" id="SM00656">
    <property type="entry name" value="Amb_all"/>
    <property type="match status" value="1"/>
</dbReference>
<comment type="similarity">
    <text evidence="2">Belongs to the polysaccharide lyase 1 family.</text>
</comment>
<name>A0ABS7CRP2_9BACT</name>
<organism evidence="5 6">
    <name type="scientific">Pontibacter aydingkolensis</name>
    <dbReference type="NCBI Taxonomy" id="1911536"/>
    <lineage>
        <taxon>Bacteria</taxon>
        <taxon>Pseudomonadati</taxon>
        <taxon>Bacteroidota</taxon>
        <taxon>Cytophagia</taxon>
        <taxon>Cytophagales</taxon>
        <taxon>Hymenobacteraceae</taxon>
        <taxon>Pontibacter</taxon>
    </lineage>
</organism>
<dbReference type="SUPFAM" id="SSF51126">
    <property type="entry name" value="Pectin lyase-like"/>
    <property type="match status" value="1"/>
</dbReference>
<evidence type="ECO:0000259" key="4">
    <source>
        <dbReference type="PROSITE" id="PS51175"/>
    </source>
</evidence>
<evidence type="ECO:0000313" key="5">
    <source>
        <dbReference type="EMBL" id="MBW7466514.1"/>
    </source>
</evidence>
<reference evidence="5 6" key="1">
    <citation type="journal article" date="2016" name="Int. J. Syst. Evol. Microbiol.">
        <title>Pontibacter aydingkolensis sp. nov., isolated from soil of a salt lake.</title>
        <authorList>
            <person name="Osman G."/>
            <person name="Zhang T."/>
            <person name="Lou K."/>
            <person name="Gao Y."/>
            <person name="Chang W."/>
            <person name="Lin Q."/>
            <person name="Yang H.M."/>
            <person name="Huo X.D."/>
            <person name="Wang N."/>
        </authorList>
    </citation>
    <scope>NUCLEOTIDE SEQUENCE [LARGE SCALE GENOMIC DNA]</scope>
    <source>
        <strain evidence="5 6">KACC 19255</strain>
    </source>
</reference>
<dbReference type="PROSITE" id="PS51257">
    <property type="entry name" value="PROKAR_LIPOPROTEIN"/>
    <property type="match status" value="1"/>
</dbReference>
<dbReference type="Pfam" id="PF18962">
    <property type="entry name" value="Por_Secre_tail"/>
    <property type="match status" value="1"/>
</dbReference>
<keyword evidence="1 2" id="KW-0456">Lyase</keyword>
<dbReference type="Gene3D" id="2.160.20.10">
    <property type="entry name" value="Single-stranded right-handed beta-helix, Pectin lyase-like"/>
    <property type="match status" value="1"/>
</dbReference>
<dbReference type="PROSITE" id="PS51175">
    <property type="entry name" value="CBM6"/>
    <property type="match status" value="1"/>
</dbReference>
<evidence type="ECO:0000256" key="1">
    <source>
        <dbReference type="ARBA" id="ARBA00023239"/>
    </source>
</evidence>
<evidence type="ECO:0000256" key="2">
    <source>
        <dbReference type="RuleBase" id="RU361173"/>
    </source>
</evidence>
<dbReference type="Proteomes" id="UP000813018">
    <property type="component" value="Unassembled WGS sequence"/>
</dbReference>
<dbReference type="Pfam" id="PF00544">
    <property type="entry name" value="Pectate_lyase_4"/>
    <property type="match status" value="1"/>
</dbReference>
<proteinExistence type="inferred from homology"/>
<dbReference type="RefSeq" id="WP_219876390.1">
    <property type="nucleotide sequence ID" value="NZ_JAHYXK010000003.1"/>
</dbReference>
<keyword evidence="2" id="KW-0624">Polysaccharide degradation</keyword>
<sequence>MNRRLHTFFCLMLLVSCSTFGFGMAGNTSSPDYSMKGFATVNGGGYATTTGGAGGSSITIRTLAELEAWALTRENNNTPQIVYISGKITSPSSTIVTIKRGANLTVLGLGNNAELENVGLNFREYNNLIVRNLKIHEVLYPNDALTIDECRHVWVDHNEFHSKIGAGIGVDTYDGLLDIKKGSRYVTVSWNYFHDHMKNVLIGHTDNTGAEAEDRQIRVTFHHNFFENTDGRNPSLRWGAVHFYNNYLKNITDYGFAVRQGAYAKIENNVYENVKTPITTNKFDGEGYACATGNIFTGTSGNNSITQTGCDWWDATNLPYTYTLDDVNDITTIVPANVGVGKITVANNQPATYQLTTTVVGEGSLSTIGGVYTDGETVTVTAIPASGWLFSGWSGAATGTTNPVTITMDNNKALTATFVAEGSGGGNGSSPTVQIKATDNATVGMCSFDGALRTTGTGGDVINLPNTAGKGINWKVEAPAAGSYTLKWSYAGGGSSAAETAKVLINGSTVLASVTFPKPKDSKTYAVTTPVSVQLEKGVNEIRLEVLESLAFADIEWIEVTGESTMVTDCANPIGYSSVVAGTKKDAGNKGRSIKALPNPASDNVTFEVTLAKSEKAKISLYNVNGVRVAVAANQQFSAGTTQVSFKTSGLKAGVYMYAIESDGGVVKGKLVIK</sequence>
<protein>
    <submittedName>
        <fullName evidence="5">T9SS type A sorting domain-containing protein</fullName>
    </submittedName>
</protein>
<feature type="chain" id="PRO_5047173527" evidence="3">
    <location>
        <begin position="26"/>
        <end position="674"/>
    </location>
</feature>
<feature type="domain" description="CBM6" evidence="4">
    <location>
        <begin position="433"/>
        <end position="561"/>
    </location>
</feature>
<dbReference type="EMBL" id="JAHYXK010000003">
    <property type="protein sequence ID" value="MBW7466514.1"/>
    <property type="molecule type" value="Genomic_DNA"/>
</dbReference>
<dbReference type="InterPro" id="IPR045032">
    <property type="entry name" value="PEL"/>
</dbReference>
<keyword evidence="2" id="KW-0119">Carbohydrate metabolism</keyword>